<protein>
    <submittedName>
        <fullName evidence="1">Tetratricopeptide repeat protein</fullName>
    </submittedName>
</protein>
<gene>
    <name evidence="1" type="ORF">FIV42_27280</name>
</gene>
<reference evidence="1 2" key="1">
    <citation type="submission" date="2019-06" db="EMBL/GenBank/DDBJ databases">
        <title>Persicimonas caeni gen. nov., sp. nov., a predatory bacterium isolated from solar saltern.</title>
        <authorList>
            <person name="Wang S."/>
        </authorList>
    </citation>
    <scope>NUCLEOTIDE SEQUENCE [LARGE SCALE GENOMIC DNA]</scope>
    <source>
        <strain evidence="1 2">YN101</strain>
    </source>
</reference>
<sequence>MVVVVFLFAAAPADLSAQEHGEPADEQRKLNNEAVVALGDGEYTRAISLLEQSLHMGEMDVVYLNLGRAYQLAGRCEDAEAALLEVEGAPVSKGVPEGFVADKTQQYLEEVRTTCEPDVAHSAPTDDDVQQGVGVRVAPPAKTSPVESSEAHTLGYVLTGAGLAAGGTALVLNILARNVEEHAIDQASSSSPVSPAVITQREFAEERERYEALQTGALSSALVGGALIGAGLYVLLTDDEGQSQASVGLEAGKGVLGVSFGGSF</sequence>
<accession>A0A4Y6Q157</accession>
<accession>A0A5B8YC56</accession>
<keyword evidence="2" id="KW-1185">Reference proteome</keyword>
<dbReference type="SUPFAM" id="SSF48452">
    <property type="entry name" value="TPR-like"/>
    <property type="match status" value="1"/>
</dbReference>
<dbReference type="AlphaFoldDB" id="A0A4Y6Q157"/>
<dbReference type="RefSeq" id="WP_141200758.1">
    <property type="nucleotide sequence ID" value="NZ_CP041186.1"/>
</dbReference>
<proteinExistence type="predicted"/>
<name>A0A4Y6Q157_PERCE</name>
<dbReference type="Proteomes" id="UP000315995">
    <property type="component" value="Chromosome"/>
</dbReference>
<dbReference type="InterPro" id="IPR011990">
    <property type="entry name" value="TPR-like_helical_dom_sf"/>
</dbReference>
<dbReference type="EMBL" id="CP041186">
    <property type="protein sequence ID" value="QDG54314.1"/>
    <property type="molecule type" value="Genomic_DNA"/>
</dbReference>
<evidence type="ECO:0000313" key="2">
    <source>
        <dbReference type="Proteomes" id="UP000315995"/>
    </source>
</evidence>
<dbReference type="OrthoDB" id="5540427at2"/>
<evidence type="ECO:0000313" key="1">
    <source>
        <dbReference type="EMBL" id="QDG54314.1"/>
    </source>
</evidence>
<dbReference type="Gene3D" id="1.25.40.10">
    <property type="entry name" value="Tetratricopeptide repeat domain"/>
    <property type="match status" value="1"/>
</dbReference>
<organism evidence="1 2">
    <name type="scientific">Persicimonas caeni</name>
    <dbReference type="NCBI Taxonomy" id="2292766"/>
    <lineage>
        <taxon>Bacteria</taxon>
        <taxon>Deltaproteobacteria</taxon>
        <taxon>Bradymonadales</taxon>
        <taxon>Bradymonadaceae</taxon>
        <taxon>Persicimonas</taxon>
    </lineage>
</organism>